<keyword evidence="3" id="KW-1185">Reference proteome</keyword>
<evidence type="ECO:0000313" key="3">
    <source>
        <dbReference type="Proteomes" id="UP000663828"/>
    </source>
</evidence>
<evidence type="ECO:0000313" key="2">
    <source>
        <dbReference type="EMBL" id="CAF1658567.1"/>
    </source>
</evidence>
<keyword evidence="1" id="KW-1133">Transmembrane helix</keyword>
<dbReference type="EMBL" id="CAJNOR010011029">
    <property type="protein sequence ID" value="CAF1658567.1"/>
    <property type="molecule type" value="Genomic_DNA"/>
</dbReference>
<sequence>MNNRHGKSSVTTTVSAAAAVVQRNLQIMRITLALTILSFFTFSITLTSSYWVDVAYPAGFFSVRHNLFVVRTTYGVIWECVLGQPTRDSMYETRCDYHENKVNNASSPAERTLVGMVRTMLSFSAIHILLVIIAFICGLYSIREYRYTYKRLTAMIYILA</sequence>
<reference evidence="2" key="1">
    <citation type="submission" date="2021-02" db="EMBL/GenBank/DDBJ databases">
        <authorList>
            <person name="Nowell W R."/>
        </authorList>
    </citation>
    <scope>NUCLEOTIDE SEQUENCE</scope>
</reference>
<name>A0A816F9Y2_ADIRI</name>
<keyword evidence="1" id="KW-0812">Transmembrane</keyword>
<keyword evidence="1" id="KW-0472">Membrane</keyword>
<dbReference type="Gene3D" id="1.20.140.150">
    <property type="match status" value="1"/>
</dbReference>
<dbReference type="Proteomes" id="UP000663828">
    <property type="component" value="Unassembled WGS sequence"/>
</dbReference>
<accession>A0A816F9Y2</accession>
<evidence type="ECO:0000256" key="1">
    <source>
        <dbReference type="SAM" id="Phobius"/>
    </source>
</evidence>
<gene>
    <name evidence="2" type="ORF">XAT740_LOCUS56395</name>
</gene>
<feature type="non-terminal residue" evidence="2">
    <location>
        <position position="1"/>
    </location>
</feature>
<protein>
    <submittedName>
        <fullName evidence="2">Uncharacterized protein</fullName>
    </submittedName>
</protein>
<feature type="transmembrane region" description="Helical" evidence="1">
    <location>
        <begin position="120"/>
        <end position="142"/>
    </location>
</feature>
<dbReference type="AlphaFoldDB" id="A0A816F9Y2"/>
<proteinExistence type="predicted"/>
<feature type="transmembrane region" description="Helical" evidence="1">
    <location>
        <begin position="32"/>
        <end position="52"/>
    </location>
</feature>
<organism evidence="2 3">
    <name type="scientific">Adineta ricciae</name>
    <name type="common">Rotifer</name>
    <dbReference type="NCBI Taxonomy" id="249248"/>
    <lineage>
        <taxon>Eukaryota</taxon>
        <taxon>Metazoa</taxon>
        <taxon>Spiralia</taxon>
        <taxon>Gnathifera</taxon>
        <taxon>Rotifera</taxon>
        <taxon>Eurotatoria</taxon>
        <taxon>Bdelloidea</taxon>
        <taxon>Adinetida</taxon>
        <taxon>Adinetidae</taxon>
        <taxon>Adineta</taxon>
    </lineage>
</organism>
<comment type="caution">
    <text evidence="2">The sequence shown here is derived from an EMBL/GenBank/DDBJ whole genome shotgun (WGS) entry which is preliminary data.</text>
</comment>